<dbReference type="OrthoDB" id="432234at2759"/>
<dbReference type="InterPro" id="IPR051055">
    <property type="entry name" value="PIF1_helicase"/>
</dbReference>
<dbReference type="Proteomes" id="UP000799424">
    <property type="component" value="Unassembled WGS sequence"/>
</dbReference>
<feature type="chain" id="PRO_5025445874" description="UvrD-like helicase C-terminal domain-containing protein" evidence="1">
    <location>
        <begin position="29"/>
        <end position="55"/>
    </location>
</feature>
<dbReference type="Gene3D" id="3.40.50.300">
    <property type="entry name" value="P-loop containing nucleotide triphosphate hydrolases"/>
    <property type="match status" value="1"/>
</dbReference>
<dbReference type="PANTHER" id="PTHR47642">
    <property type="entry name" value="ATP-DEPENDENT DNA HELICASE"/>
    <property type="match status" value="1"/>
</dbReference>
<accession>A0A6A6ZP46</accession>
<protein>
    <recommendedName>
        <fullName evidence="4">UvrD-like helicase C-terminal domain-containing protein</fullName>
    </recommendedName>
</protein>
<dbReference type="PANTHER" id="PTHR47642:SF3">
    <property type="entry name" value="ATP-DEPENDENT DNA HELICASE"/>
    <property type="match status" value="1"/>
</dbReference>
<dbReference type="EMBL" id="MU006235">
    <property type="protein sequence ID" value="KAF2822047.1"/>
    <property type="molecule type" value="Genomic_DNA"/>
</dbReference>
<dbReference type="CDD" id="cd18809">
    <property type="entry name" value="SF1_C_RecD"/>
    <property type="match status" value="1"/>
</dbReference>
<sequence>MYRGHQACTQTQFLLVLAYAITVHKSQGLSLNKAVLNITNRKFVPSLTYVAVSRV</sequence>
<keyword evidence="1" id="KW-0732">Signal</keyword>
<dbReference type="InterPro" id="IPR027417">
    <property type="entry name" value="P-loop_NTPase"/>
</dbReference>
<dbReference type="AlphaFoldDB" id="A0A6A6ZP46"/>
<evidence type="ECO:0008006" key="4">
    <source>
        <dbReference type="Google" id="ProtNLM"/>
    </source>
</evidence>
<proteinExistence type="predicted"/>
<dbReference type="SUPFAM" id="SSF52540">
    <property type="entry name" value="P-loop containing nucleoside triphosphate hydrolases"/>
    <property type="match status" value="1"/>
</dbReference>
<feature type="signal peptide" evidence="1">
    <location>
        <begin position="1"/>
        <end position="28"/>
    </location>
</feature>
<name>A0A6A6ZP46_9PLEO</name>
<reference evidence="2" key="1">
    <citation type="journal article" date="2020" name="Stud. Mycol.">
        <title>101 Dothideomycetes genomes: a test case for predicting lifestyles and emergence of pathogens.</title>
        <authorList>
            <person name="Haridas S."/>
            <person name="Albert R."/>
            <person name="Binder M."/>
            <person name="Bloem J."/>
            <person name="Labutti K."/>
            <person name="Salamov A."/>
            <person name="Andreopoulos B."/>
            <person name="Baker S."/>
            <person name="Barry K."/>
            <person name="Bills G."/>
            <person name="Bluhm B."/>
            <person name="Cannon C."/>
            <person name="Castanera R."/>
            <person name="Culley D."/>
            <person name="Daum C."/>
            <person name="Ezra D."/>
            <person name="Gonzalez J."/>
            <person name="Henrissat B."/>
            <person name="Kuo A."/>
            <person name="Liang C."/>
            <person name="Lipzen A."/>
            <person name="Lutzoni F."/>
            <person name="Magnuson J."/>
            <person name="Mondo S."/>
            <person name="Nolan M."/>
            <person name="Ohm R."/>
            <person name="Pangilinan J."/>
            <person name="Park H.-J."/>
            <person name="Ramirez L."/>
            <person name="Alfaro M."/>
            <person name="Sun H."/>
            <person name="Tritt A."/>
            <person name="Yoshinaga Y."/>
            <person name="Zwiers L.-H."/>
            <person name="Turgeon B."/>
            <person name="Goodwin S."/>
            <person name="Spatafora J."/>
            <person name="Crous P."/>
            <person name="Grigoriev I."/>
        </authorList>
    </citation>
    <scope>NUCLEOTIDE SEQUENCE</scope>
    <source>
        <strain evidence="2">CBS 113818</strain>
    </source>
</reference>
<gene>
    <name evidence="2" type="ORF">CC86DRAFT_373247</name>
</gene>
<evidence type="ECO:0000256" key="1">
    <source>
        <dbReference type="SAM" id="SignalP"/>
    </source>
</evidence>
<keyword evidence="3" id="KW-1185">Reference proteome</keyword>
<evidence type="ECO:0000313" key="2">
    <source>
        <dbReference type="EMBL" id="KAF2822047.1"/>
    </source>
</evidence>
<evidence type="ECO:0000313" key="3">
    <source>
        <dbReference type="Proteomes" id="UP000799424"/>
    </source>
</evidence>
<organism evidence="2 3">
    <name type="scientific">Ophiobolus disseminans</name>
    <dbReference type="NCBI Taxonomy" id="1469910"/>
    <lineage>
        <taxon>Eukaryota</taxon>
        <taxon>Fungi</taxon>
        <taxon>Dikarya</taxon>
        <taxon>Ascomycota</taxon>
        <taxon>Pezizomycotina</taxon>
        <taxon>Dothideomycetes</taxon>
        <taxon>Pleosporomycetidae</taxon>
        <taxon>Pleosporales</taxon>
        <taxon>Pleosporineae</taxon>
        <taxon>Phaeosphaeriaceae</taxon>
        <taxon>Ophiobolus</taxon>
    </lineage>
</organism>